<dbReference type="AlphaFoldDB" id="A0AA36N7L5"/>
<name>A0AA36N7L5_9DINO</name>
<organism evidence="1 2">
    <name type="scientific">Effrenium voratum</name>
    <dbReference type="NCBI Taxonomy" id="2562239"/>
    <lineage>
        <taxon>Eukaryota</taxon>
        <taxon>Sar</taxon>
        <taxon>Alveolata</taxon>
        <taxon>Dinophyceae</taxon>
        <taxon>Suessiales</taxon>
        <taxon>Symbiodiniaceae</taxon>
        <taxon>Effrenium</taxon>
    </lineage>
</organism>
<accession>A0AA36N7L5</accession>
<proteinExistence type="predicted"/>
<evidence type="ECO:0000313" key="2">
    <source>
        <dbReference type="Proteomes" id="UP001178507"/>
    </source>
</evidence>
<dbReference type="EMBL" id="CAUJNA010003257">
    <property type="protein sequence ID" value="CAJ1397177.1"/>
    <property type="molecule type" value="Genomic_DNA"/>
</dbReference>
<dbReference type="Proteomes" id="UP001178507">
    <property type="component" value="Unassembled WGS sequence"/>
</dbReference>
<evidence type="ECO:0000313" key="1">
    <source>
        <dbReference type="EMBL" id="CAJ1397177.1"/>
    </source>
</evidence>
<reference evidence="1" key="1">
    <citation type="submission" date="2023-08" db="EMBL/GenBank/DDBJ databases">
        <authorList>
            <person name="Chen Y."/>
            <person name="Shah S."/>
            <person name="Dougan E. K."/>
            <person name="Thang M."/>
            <person name="Chan C."/>
        </authorList>
    </citation>
    <scope>NUCLEOTIDE SEQUENCE</scope>
</reference>
<keyword evidence="2" id="KW-1185">Reference proteome</keyword>
<comment type="caution">
    <text evidence="1">The sequence shown here is derived from an EMBL/GenBank/DDBJ whole genome shotgun (WGS) entry which is preliminary data.</text>
</comment>
<protein>
    <submittedName>
        <fullName evidence="1">Uncharacterized protein</fullName>
    </submittedName>
</protein>
<gene>
    <name evidence="1" type="ORF">EVOR1521_LOCUS21245</name>
</gene>
<sequence length="146" mass="16576">MKAATKPISQIDFPRVSVCHCELRQFACGWPPFARNQGQVSKPYMLFRMSRWPQFTACSTARLWKPRCGYMAMANGLTPQGMHIRRAGETRWRYLARNEKAEISEGDRISILLESPPGSVKPAPQHDLEAEQATCILGCDLRRPVN</sequence>